<dbReference type="GeneID" id="82206104"/>
<dbReference type="RefSeq" id="WP_180702182.1">
    <property type="nucleotide sequence ID" value="NZ_LN555523.1"/>
</dbReference>
<dbReference type="AlphaFoldDB" id="A0A1V1I346"/>
<dbReference type="Gene3D" id="1.10.287.1490">
    <property type="match status" value="1"/>
</dbReference>
<evidence type="ECO:0000313" key="2">
    <source>
        <dbReference type="EMBL" id="CED94682.1"/>
    </source>
</evidence>
<feature type="coiled-coil region" evidence="1">
    <location>
        <begin position="9"/>
        <end position="96"/>
    </location>
</feature>
<proteinExistence type="predicted"/>
<gene>
    <name evidence="2" type="ORF">CRIB_2079</name>
</gene>
<keyword evidence="1" id="KW-0175">Coiled coil</keyword>
<keyword evidence="3" id="KW-1185">Reference proteome</keyword>
<reference evidence="2 3" key="1">
    <citation type="submission" date="2014-04" db="EMBL/GenBank/DDBJ databases">
        <authorList>
            <person name="Hornung B.V."/>
        </authorList>
    </citation>
    <scope>NUCLEOTIDE SEQUENCE [LARGE SCALE GENOMIC DNA]</scope>
    <source>
        <strain evidence="2 3">CRIB</strain>
    </source>
</reference>
<dbReference type="KEGG" id="ril:CRIB_2079"/>
<sequence>MESKILEILLDMQKEMKDVKSEIKDVKSEMKDMKLEIKDMQKEMKDMKSEMKDMSTKIDKLEYKMTDGFETLELLTENNTNELNKVKIKVSKLEKRVLEFNPVN</sequence>
<dbReference type="EMBL" id="LN555523">
    <property type="protein sequence ID" value="CED94682.1"/>
    <property type="molecule type" value="Genomic_DNA"/>
</dbReference>
<evidence type="ECO:0000256" key="1">
    <source>
        <dbReference type="SAM" id="Coils"/>
    </source>
</evidence>
<accession>A0A1V1I346</accession>
<organism evidence="2 3">
    <name type="scientific">Romboutsia ilealis</name>
    <dbReference type="NCBI Taxonomy" id="1115758"/>
    <lineage>
        <taxon>Bacteria</taxon>
        <taxon>Bacillati</taxon>
        <taxon>Bacillota</taxon>
        <taxon>Clostridia</taxon>
        <taxon>Peptostreptococcales</taxon>
        <taxon>Peptostreptococcaceae</taxon>
        <taxon>Romboutsia</taxon>
    </lineage>
</organism>
<dbReference type="Proteomes" id="UP000245622">
    <property type="component" value="Chromosome 1"/>
</dbReference>
<protein>
    <submittedName>
        <fullName evidence="2">Uncharacterized protein</fullName>
    </submittedName>
</protein>
<evidence type="ECO:0000313" key="3">
    <source>
        <dbReference type="Proteomes" id="UP000245622"/>
    </source>
</evidence>
<name>A0A1V1I346_9FIRM</name>